<reference evidence="2 3" key="1">
    <citation type="journal article" date="2013" name="PLoS Genet.">
        <title>Comparative genome structure, secondary metabolite, and effector coding capacity across Cochliobolus pathogens.</title>
        <authorList>
            <person name="Condon B.J."/>
            <person name="Leng Y."/>
            <person name="Wu D."/>
            <person name="Bushley K.E."/>
            <person name="Ohm R.A."/>
            <person name="Otillar R."/>
            <person name="Martin J."/>
            <person name="Schackwitz W."/>
            <person name="Grimwood J."/>
            <person name="MohdZainudin N."/>
            <person name="Xue C."/>
            <person name="Wang R."/>
            <person name="Manning V.A."/>
            <person name="Dhillon B."/>
            <person name="Tu Z.J."/>
            <person name="Steffenson B.J."/>
            <person name="Salamov A."/>
            <person name="Sun H."/>
            <person name="Lowry S."/>
            <person name="LaButti K."/>
            <person name="Han J."/>
            <person name="Copeland A."/>
            <person name="Lindquist E."/>
            <person name="Barry K."/>
            <person name="Schmutz J."/>
            <person name="Baker S.E."/>
            <person name="Ciuffetti L.M."/>
            <person name="Grigoriev I.V."/>
            <person name="Zhong S."/>
            <person name="Turgeon B.G."/>
        </authorList>
    </citation>
    <scope>NUCLEOTIDE SEQUENCE [LARGE SCALE GENOMIC DNA]</scope>
    <source>
        <strain evidence="2 3">FI3</strain>
    </source>
</reference>
<feature type="compositionally biased region" description="Basic residues" evidence="1">
    <location>
        <begin position="87"/>
        <end position="97"/>
    </location>
</feature>
<evidence type="ECO:0000313" key="2">
    <source>
        <dbReference type="EMBL" id="EUN24480.1"/>
    </source>
</evidence>
<evidence type="ECO:0000256" key="1">
    <source>
        <dbReference type="SAM" id="MobiDB-lite"/>
    </source>
</evidence>
<dbReference type="Proteomes" id="UP000054337">
    <property type="component" value="Unassembled WGS sequence"/>
</dbReference>
<keyword evidence="3" id="KW-1185">Reference proteome</keyword>
<dbReference type="HOGENOM" id="CLU_117754_0_0_1"/>
<feature type="compositionally biased region" description="Basic and acidic residues" evidence="1">
    <location>
        <begin position="98"/>
        <end position="112"/>
    </location>
</feature>
<dbReference type="OrthoDB" id="3889136at2759"/>
<sequence>MPLKKAPANGEATDGAFKWDGPNDLKLLLLTQGRYVKPEEYEQLSTAFPGTKIGSIRNHISVLRVKQRDLYEQLGWTLPEGAAGHSAQKKTPRSVRKRSGDDAEARDAREAGLESPSKKARARKGRGNVKKEEEEEVEEEI</sequence>
<protein>
    <submittedName>
        <fullName evidence="2">Uncharacterized protein</fullName>
    </submittedName>
</protein>
<dbReference type="EMBL" id="KI968766">
    <property type="protein sequence ID" value="EUN24480.1"/>
    <property type="molecule type" value="Genomic_DNA"/>
</dbReference>
<name>W7EF12_BIPV3</name>
<dbReference type="RefSeq" id="XP_014554063.1">
    <property type="nucleotide sequence ID" value="XM_014698577.1"/>
</dbReference>
<feature type="region of interest" description="Disordered" evidence="1">
    <location>
        <begin position="77"/>
        <end position="141"/>
    </location>
</feature>
<proteinExistence type="predicted"/>
<organism evidence="2 3">
    <name type="scientific">Bipolaris victoriae (strain FI3)</name>
    <name type="common">Victoria blight of oats agent</name>
    <name type="synonym">Cochliobolus victoriae</name>
    <dbReference type="NCBI Taxonomy" id="930091"/>
    <lineage>
        <taxon>Eukaryota</taxon>
        <taxon>Fungi</taxon>
        <taxon>Dikarya</taxon>
        <taxon>Ascomycota</taxon>
        <taxon>Pezizomycotina</taxon>
        <taxon>Dothideomycetes</taxon>
        <taxon>Pleosporomycetidae</taxon>
        <taxon>Pleosporales</taxon>
        <taxon>Pleosporineae</taxon>
        <taxon>Pleosporaceae</taxon>
        <taxon>Bipolaris</taxon>
    </lineage>
</organism>
<feature type="compositionally biased region" description="Basic residues" evidence="1">
    <location>
        <begin position="118"/>
        <end position="128"/>
    </location>
</feature>
<dbReference type="GeneID" id="26256780"/>
<evidence type="ECO:0000313" key="3">
    <source>
        <dbReference type="Proteomes" id="UP000054337"/>
    </source>
</evidence>
<accession>W7EF12</accession>
<dbReference type="AlphaFoldDB" id="W7EF12"/>
<feature type="region of interest" description="Disordered" evidence="1">
    <location>
        <begin position="1"/>
        <end position="20"/>
    </location>
</feature>
<gene>
    <name evidence="2" type="ORF">COCVIDRAFT_39960</name>
</gene>